<evidence type="ECO:0000313" key="2">
    <source>
        <dbReference type="EMBL" id="KAG8197105.1"/>
    </source>
</evidence>
<organism evidence="2 3">
    <name type="scientific">Oedothorax gibbosus</name>
    <dbReference type="NCBI Taxonomy" id="931172"/>
    <lineage>
        <taxon>Eukaryota</taxon>
        <taxon>Metazoa</taxon>
        <taxon>Ecdysozoa</taxon>
        <taxon>Arthropoda</taxon>
        <taxon>Chelicerata</taxon>
        <taxon>Arachnida</taxon>
        <taxon>Araneae</taxon>
        <taxon>Araneomorphae</taxon>
        <taxon>Entelegynae</taxon>
        <taxon>Araneoidea</taxon>
        <taxon>Linyphiidae</taxon>
        <taxon>Erigoninae</taxon>
        <taxon>Oedothorax</taxon>
    </lineage>
</organism>
<dbReference type="Proteomes" id="UP000827092">
    <property type="component" value="Unassembled WGS sequence"/>
</dbReference>
<dbReference type="EMBL" id="JAFNEN010000059">
    <property type="protein sequence ID" value="KAG8197105.1"/>
    <property type="molecule type" value="Genomic_DNA"/>
</dbReference>
<gene>
    <name evidence="2" type="ORF">JTE90_004365</name>
</gene>
<dbReference type="AlphaFoldDB" id="A0AAV6VM14"/>
<proteinExistence type="predicted"/>
<feature type="region of interest" description="Disordered" evidence="1">
    <location>
        <begin position="1"/>
        <end position="22"/>
    </location>
</feature>
<reference evidence="2 3" key="1">
    <citation type="journal article" date="2022" name="Nat. Ecol. Evol.">
        <title>A masculinizing supergene underlies an exaggerated male reproductive morph in a spider.</title>
        <authorList>
            <person name="Hendrickx F."/>
            <person name="De Corte Z."/>
            <person name="Sonet G."/>
            <person name="Van Belleghem S.M."/>
            <person name="Kostlbacher S."/>
            <person name="Vangestel C."/>
        </authorList>
    </citation>
    <scope>NUCLEOTIDE SEQUENCE [LARGE SCALE GENOMIC DNA]</scope>
    <source>
        <strain evidence="2">W744_W776</strain>
    </source>
</reference>
<evidence type="ECO:0000313" key="3">
    <source>
        <dbReference type="Proteomes" id="UP000827092"/>
    </source>
</evidence>
<protein>
    <submittedName>
        <fullName evidence="2">Uncharacterized protein</fullName>
    </submittedName>
</protein>
<feature type="compositionally biased region" description="Polar residues" evidence="1">
    <location>
        <begin position="10"/>
        <end position="22"/>
    </location>
</feature>
<accession>A0AAV6VM14</accession>
<comment type="caution">
    <text evidence="2">The sequence shown here is derived from an EMBL/GenBank/DDBJ whole genome shotgun (WGS) entry which is preliminary data.</text>
</comment>
<keyword evidence="3" id="KW-1185">Reference proteome</keyword>
<evidence type="ECO:0000256" key="1">
    <source>
        <dbReference type="SAM" id="MobiDB-lite"/>
    </source>
</evidence>
<sequence>MESKNHRQRPQASASMRPSISNSDHLVASSDLAIRHLTAPGLNGVLQDHNSINFKLIKTGRSLANVFGLTLSGRSLALDCHSGGAGHVMRLWHPT</sequence>
<name>A0AAV6VM14_9ARAC</name>